<accession>A0ABM8HDH8</accession>
<dbReference type="RefSeq" id="WP_289231237.1">
    <property type="nucleotide sequence ID" value="NZ_AP027735.1"/>
</dbReference>
<organism evidence="1">
    <name type="scientific">Barrientosiimonas endolithica</name>
    <dbReference type="NCBI Taxonomy" id="1535208"/>
    <lineage>
        <taxon>Bacteria</taxon>
        <taxon>Bacillati</taxon>
        <taxon>Actinomycetota</taxon>
        <taxon>Actinomycetes</taxon>
        <taxon>Micrococcales</taxon>
        <taxon>Dermacoccaceae</taxon>
        <taxon>Barrientosiimonas</taxon>
    </lineage>
</organism>
<gene>
    <name evidence="1" type="ORF">GCM10025872_26950</name>
</gene>
<dbReference type="EMBL" id="AP027735">
    <property type="protein sequence ID" value="BDZ59038.1"/>
    <property type="molecule type" value="Genomic_DNA"/>
</dbReference>
<evidence type="ECO:0000313" key="1">
    <source>
        <dbReference type="EMBL" id="BDZ59038.1"/>
    </source>
</evidence>
<name>A0ABM8HDH8_9MICO</name>
<proteinExistence type="predicted"/>
<reference evidence="1" key="2">
    <citation type="submission" date="2023-02" db="EMBL/GenBank/DDBJ databases">
        <authorList>
            <person name="Sun Q."/>
            <person name="Mori K."/>
        </authorList>
    </citation>
    <scope>NUCLEOTIDE SEQUENCE</scope>
    <source>
        <strain evidence="1">NBRC 110608</strain>
    </source>
</reference>
<sequence length="136" mass="14708">MARDWVREGAAALEQVEVANGDDVTLPYAEFRSLHNVWDQHLDVIPRGALERAAAPVPYPILLGGNFAARRETLLQVGDSTPAWSTPTRTTTWPCGCSAMVTCCTARTPCCTPRDDARAPEEPLTAHCGRGAGTWS</sequence>
<reference evidence="1" key="1">
    <citation type="journal article" date="2014" name="Int. J. Syst. Evol. Microbiol.">
        <title>Complete genome of a new Firmicutes species belonging to the dominant human colonic microbiota ('Ruminococcus bicirculans') reveals two chromosomes and a selective capacity to utilize plant glucans.</title>
        <authorList>
            <consortium name="NISC Comparative Sequencing Program"/>
            <person name="Wegmann U."/>
            <person name="Louis P."/>
            <person name="Goesmann A."/>
            <person name="Henrissat B."/>
            <person name="Duncan S.H."/>
            <person name="Flint H.J."/>
        </authorList>
    </citation>
    <scope>NUCLEOTIDE SEQUENCE</scope>
    <source>
        <strain evidence="1">NBRC 110608</strain>
    </source>
</reference>
<protein>
    <submittedName>
        <fullName evidence="1">Uncharacterized protein</fullName>
    </submittedName>
</protein>